<feature type="region of interest" description="Disordered" evidence="1">
    <location>
        <begin position="1"/>
        <end position="64"/>
    </location>
</feature>
<evidence type="ECO:0008006" key="5">
    <source>
        <dbReference type="Google" id="ProtNLM"/>
    </source>
</evidence>
<name>A0A438JJM8_VITVI</name>
<evidence type="ECO:0000256" key="1">
    <source>
        <dbReference type="SAM" id="MobiDB-lite"/>
    </source>
</evidence>
<protein>
    <recommendedName>
        <fullName evidence="5">AT-hook motif nuclear-localized protein</fullName>
    </recommendedName>
</protein>
<organism evidence="3 4">
    <name type="scientific">Vitis vinifera</name>
    <name type="common">Grape</name>
    <dbReference type="NCBI Taxonomy" id="29760"/>
    <lineage>
        <taxon>Eukaryota</taxon>
        <taxon>Viridiplantae</taxon>
        <taxon>Streptophyta</taxon>
        <taxon>Embryophyta</taxon>
        <taxon>Tracheophyta</taxon>
        <taxon>Spermatophyta</taxon>
        <taxon>Magnoliopsida</taxon>
        <taxon>eudicotyledons</taxon>
        <taxon>Gunneridae</taxon>
        <taxon>Pentapetalae</taxon>
        <taxon>rosids</taxon>
        <taxon>Vitales</taxon>
        <taxon>Vitaceae</taxon>
        <taxon>Viteae</taxon>
        <taxon>Vitis</taxon>
    </lineage>
</organism>
<proteinExistence type="predicted"/>
<evidence type="ECO:0000313" key="4">
    <source>
        <dbReference type="Proteomes" id="UP000288805"/>
    </source>
</evidence>
<evidence type="ECO:0000313" key="2">
    <source>
        <dbReference type="EMBL" id="RVW16418.1"/>
    </source>
</evidence>
<evidence type="ECO:0000313" key="3">
    <source>
        <dbReference type="EMBL" id="RVX09147.1"/>
    </source>
</evidence>
<dbReference type="EMBL" id="QGNW01002589">
    <property type="protein sequence ID" value="RVW16418.1"/>
    <property type="molecule type" value="Genomic_DNA"/>
</dbReference>
<dbReference type="EMBL" id="QGNW01000039">
    <property type="protein sequence ID" value="RVX09147.1"/>
    <property type="molecule type" value="Genomic_DNA"/>
</dbReference>
<dbReference type="AlphaFoldDB" id="A0A438JJM8"/>
<reference evidence="3 4" key="1">
    <citation type="journal article" date="2018" name="PLoS Genet.">
        <title>Population sequencing reveals clonal diversity and ancestral inbreeding in the grapevine cultivar Chardonnay.</title>
        <authorList>
            <person name="Roach M.J."/>
            <person name="Johnson D.L."/>
            <person name="Bohlmann J."/>
            <person name="van Vuuren H.J."/>
            <person name="Jones S.J."/>
            <person name="Pretorius I.S."/>
            <person name="Schmidt S.A."/>
            <person name="Borneman A.R."/>
        </authorList>
    </citation>
    <scope>NUCLEOTIDE SEQUENCE [LARGE SCALE GENOMIC DNA]</scope>
    <source>
        <strain evidence="4">cv. Chardonnay</strain>
        <strain evidence="3">I10V1</strain>
        <tissue evidence="3">Leaf</tissue>
    </source>
</reference>
<accession>A0A438JJM8</accession>
<comment type="caution">
    <text evidence="3">The sequence shown here is derived from an EMBL/GenBank/DDBJ whole genome shotgun (WGS) entry which is preliminary data.</text>
</comment>
<feature type="compositionally biased region" description="Polar residues" evidence="1">
    <location>
        <begin position="32"/>
        <end position="42"/>
    </location>
</feature>
<sequence>MSSSPQRPEMESDQPSAEPVKSPRGRPKKNGSKSSGMASQPLQLMALKRRRGRPVGSGWRQKLEGETEGNGMKIALLCRQFR</sequence>
<gene>
    <name evidence="3" type="ORF">CK203_013825</name>
    <name evidence="2" type="ORF">CK203_067736</name>
</gene>
<dbReference type="Proteomes" id="UP000288805">
    <property type="component" value="Unassembled WGS sequence"/>
</dbReference>